<dbReference type="RefSeq" id="WP_337697258.1">
    <property type="nucleotide sequence ID" value="NZ_JBBEGN010000014.1"/>
</dbReference>
<dbReference type="EMBL" id="JBBEGN010000014">
    <property type="protein sequence ID" value="MEJ2870691.1"/>
    <property type="molecule type" value="Genomic_DNA"/>
</dbReference>
<dbReference type="Pfam" id="PF00293">
    <property type="entry name" value="NUDIX"/>
    <property type="match status" value="1"/>
</dbReference>
<evidence type="ECO:0000259" key="7">
    <source>
        <dbReference type="PROSITE" id="PS51462"/>
    </source>
</evidence>
<feature type="transmembrane region" description="Helical" evidence="6">
    <location>
        <begin position="6"/>
        <end position="30"/>
    </location>
</feature>
<dbReference type="PANTHER" id="PTHR43046">
    <property type="entry name" value="GDP-MANNOSE MANNOSYL HYDROLASE"/>
    <property type="match status" value="1"/>
</dbReference>
<comment type="similarity">
    <text evidence="2 5">Belongs to the Nudix hydrolase family.</text>
</comment>
<evidence type="ECO:0000256" key="4">
    <source>
        <dbReference type="ARBA" id="ARBA00022842"/>
    </source>
</evidence>
<keyword evidence="4" id="KW-0460">Magnesium</keyword>
<dbReference type="Proteomes" id="UP001385809">
    <property type="component" value="Unassembled WGS sequence"/>
</dbReference>
<comment type="cofactor">
    <cofactor evidence="1">
        <name>Mg(2+)</name>
        <dbReference type="ChEBI" id="CHEBI:18420"/>
    </cofactor>
</comment>
<feature type="domain" description="Nudix hydrolase" evidence="7">
    <location>
        <begin position="189"/>
        <end position="334"/>
    </location>
</feature>
<comment type="caution">
    <text evidence="8">The sequence shown here is derived from an EMBL/GenBank/DDBJ whole genome shotgun (WGS) entry which is preliminary data.</text>
</comment>
<accession>A0ABU8MTP5</accession>
<dbReference type="PROSITE" id="PS51462">
    <property type="entry name" value="NUDIX"/>
    <property type="match status" value="1"/>
</dbReference>
<protein>
    <submittedName>
        <fullName evidence="8">NUDIX domain-containing protein</fullName>
    </submittedName>
</protein>
<name>A0ABU8MTP5_9PSEU</name>
<keyword evidence="6" id="KW-0472">Membrane</keyword>
<dbReference type="InterPro" id="IPR000086">
    <property type="entry name" value="NUDIX_hydrolase_dom"/>
</dbReference>
<dbReference type="Gene3D" id="3.90.79.10">
    <property type="entry name" value="Nucleoside Triphosphate Pyrophosphohydrolase"/>
    <property type="match status" value="1"/>
</dbReference>
<dbReference type="PRINTS" id="PR00502">
    <property type="entry name" value="NUDIXFAMILY"/>
</dbReference>
<dbReference type="PROSITE" id="PS00893">
    <property type="entry name" value="NUDIX_BOX"/>
    <property type="match status" value="1"/>
</dbReference>
<dbReference type="SUPFAM" id="SSF55811">
    <property type="entry name" value="Nudix"/>
    <property type="match status" value="1"/>
</dbReference>
<evidence type="ECO:0000313" key="8">
    <source>
        <dbReference type="EMBL" id="MEJ2870691.1"/>
    </source>
</evidence>
<evidence type="ECO:0000256" key="6">
    <source>
        <dbReference type="SAM" id="Phobius"/>
    </source>
</evidence>
<dbReference type="InterPro" id="IPR020476">
    <property type="entry name" value="Nudix_hydrolase"/>
</dbReference>
<evidence type="ECO:0000256" key="3">
    <source>
        <dbReference type="ARBA" id="ARBA00022801"/>
    </source>
</evidence>
<dbReference type="PANTHER" id="PTHR43046:SF12">
    <property type="entry name" value="GDP-MANNOSE MANNOSYL HYDROLASE"/>
    <property type="match status" value="1"/>
</dbReference>
<dbReference type="InterPro" id="IPR015797">
    <property type="entry name" value="NUDIX_hydrolase-like_dom_sf"/>
</dbReference>
<keyword evidence="6" id="KW-1133">Transmembrane helix</keyword>
<evidence type="ECO:0000256" key="1">
    <source>
        <dbReference type="ARBA" id="ARBA00001946"/>
    </source>
</evidence>
<reference evidence="8 9" key="1">
    <citation type="submission" date="2024-03" db="EMBL/GenBank/DDBJ databases">
        <title>Actinomycetospora sp. OC33-EN08, a novel actinomycete isolated from wild orchid (Aerides multiflora).</title>
        <authorList>
            <person name="Suriyachadkun C."/>
        </authorList>
    </citation>
    <scope>NUCLEOTIDE SEQUENCE [LARGE SCALE GENOMIC DNA]</scope>
    <source>
        <strain evidence="8 9">OC33-EN08</strain>
    </source>
</reference>
<evidence type="ECO:0000256" key="5">
    <source>
        <dbReference type="RuleBase" id="RU003476"/>
    </source>
</evidence>
<keyword evidence="3 5" id="KW-0378">Hydrolase</keyword>
<dbReference type="CDD" id="cd04685">
    <property type="entry name" value="NUDIX_Hydrolase"/>
    <property type="match status" value="1"/>
</dbReference>
<gene>
    <name evidence="8" type="ORF">WCD74_23210</name>
</gene>
<dbReference type="InterPro" id="IPR020084">
    <property type="entry name" value="NUDIX_hydrolase_CS"/>
</dbReference>
<keyword evidence="9" id="KW-1185">Reference proteome</keyword>
<sequence>MNVFGPGGWLLVVVVAIVVVFLLVTALIAVGRARRLDRLHVRVDAARLGLVAALDRRAAVVRAVAATAPSSALSPTDRRALRASARAAEAAGDGDAREVAENDLVARRAPLECATLPPDLSAELADADARVVVARRIHNDAVRDTRALRGRRMVRALRLAGTAPYPEYFEIAEPSAPPAPTDEPVDPAVARDAARVVVLDPDERVLLFEGVDPARPTETFWFTPGGGVEPGEEPVEAAVRELREETGMEADGSGDLDGPVWVRDVMFSHDGVAYAARELFFLLRVPDDAPEIDVSGFTELERRTVRRHRWWTRTELAATVDVVYPRQLGDLLGDPGSIAPADPPVPIQ</sequence>
<evidence type="ECO:0000313" key="9">
    <source>
        <dbReference type="Proteomes" id="UP001385809"/>
    </source>
</evidence>
<proteinExistence type="inferred from homology"/>
<evidence type="ECO:0000256" key="2">
    <source>
        <dbReference type="ARBA" id="ARBA00005582"/>
    </source>
</evidence>
<keyword evidence="6" id="KW-0812">Transmembrane</keyword>
<organism evidence="8 9">
    <name type="scientific">Actinomycetospora aurantiaca</name>
    <dbReference type="NCBI Taxonomy" id="3129233"/>
    <lineage>
        <taxon>Bacteria</taxon>
        <taxon>Bacillati</taxon>
        <taxon>Actinomycetota</taxon>
        <taxon>Actinomycetes</taxon>
        <taxon>Pseudonocardiales</taxon>
        <taxon>Pseudonocardiaceae</taxon>
        <taxon>Actinomycetospora</taxon>
    </lineage>
</organism>